<evidence type="ECO:0000313" key="2">
    <source>
        <dbReference type="Proteomes" id="UP000191691"/>
    </source>
</evidence>
<organism evidence="1 2">
    <name type="scientific">Penicillium nalgiovense</name>
    <dbReference type="NCBI Taxonomy" id="60175"/>
    <lineage>
        <taxon>Eukaryota</taxon>
        <taxon>Fungi</taxon>
        <taxon>Dikarya</taxon>
        <taxon>Ascomycota</taxon>
        <taxon>Pezizomycotina</taxon>
        <taxon>Eurotiomycetes</taxon>
        <taxon>Eurotiomycetidae</taxon>
        <taxon>Eurotiales</taxon>
        <taxon>Aspergillaceae</taxon>
        <taxon>Penicillium</taxon>
    </lineage>
</organism>
<dbReference type="AlphaFoldDB" id="A0A1V6X5I2"/>
<keyword evidence="2" id="KW-1185">Reference proteome</keyword>
<comment type="caution">
    <text evidence="1">The sequence shown here is derived from an EMBL/GenBank/DDBJ whole genome shotgun (WGS) entry which is preliminary data.</text>
</comment>
<name>A0A1V6X5I2_PENNA</name>
<gene>
    <name evidence="1" type="ORF">PENNAL_c0117G04364</name>
</gene>
<sequence>MPLTDPSIYCPLCQCDLDAAQTWHYLLEEGTEEDGSRTGQPVHRHFMEMIRLTEEERSQETTVHDYCWWIVMRIFRKVNFDQAWIDQFKSYIHLLSPFMQEAPFCDESDTLDLDVFMTFKTASRKEKTQRPLYIPLPPEVIQRIYRFLDREEDIINLDDTLSVGPCPKQWRELGFKYMLADDLDPRENIKTLIRNLQEQPKSRFPKTTNYRIIWANVEILWTVMDTLLVITNVPADASVAHGIKVDDYHNSVRYAIGLRGAHYIIFMFSETQDIQVLCGIAINGRTIGHEGPIWRFVQVTSLTGLRIAYVENHFVGIQIKDNLSWQDKWHGERPEYSACTTFEWDSRSSEIVASHDGNKITELGYRVSPG</sequence>
<dbReference type="Proteomes" id="UP000191691">
    <property type="component" value="Unassembled WGS sequence"/>
</dbReference>
<protein>
    <submittedName>
        <fullName evidence="1">Uncharacterized protein</fullName>
    </submittedName>
</protein>
<dbReference type="OMA" id="TIGHEGP"/>
<proteinExistence type="predicted"/>
<accession>A0A1V6X5I2</accession>
<reference evidence="2" key="1">
    <citation type="journal article" date="2017" name="Nat. Microbiol.">
        <title>Global analysis of biosynthetic gene clusters reveals vast potential of secondary metabolite production in Penicillium species.</title>
        <authorList>
            <person name="Nielsen J.C."/>
            <person name="Grijseels S."/>
            <person name="Prigent S."/>
            <person name="Ji B."/>
            <person name="Dainat J."/>
            <person name="Nielsen K.F."/>
            <person name="Frisvad J.C."/>
            <person name="Workman M."/>
            <person name="Nielsen J."/>
        </authorList>
    </citation>
    <scope>NUCLEOTIDE SEQUENCE [LARGE SCALE GENOMIC DNA]</scope>
    <source>
        <strain evidence="2">IBT 13039</strain>
    </source>
</reference>
<dbReference type="EMBL" id="MOOB01000117">
    <property type="protein sequence ID" value="OQE70402.1"/>
    <property type="molecule type" value="Genomic_DNA"/>
</dbReference>
<evidence type="ECO:0000313" key="1">
    <source>
        <dbReference type="EMBL" id="OQE70402.1"/>
    </source>
</evidence>